<dbReference type="SUPFAM" id="SSF53732">
    <property type="entry name" value="Aconitase iron-sulfur domain"/>
    <property type="match status" value="1"/>
</dbReference>
<dbReference type="InterPro" id="IPR036008">
    <property type="entry name" value="Aconitase_4Fe-4S_dom"/>
</dbReference>
<keyword evidence="2" id="KW-0456">Lyase</keyword>
<sequence length="417" mass="43816">MNLTDAQQAMLDGGQGAAVRQAMQILRAVGLAKQAPYCIPVRSAHVGLSVTSLRDVGVRWLESLADDGARVCVPTTTNVLSIDREAVGASPRGDAELQQRALHALARMGAATTCSCNPFSQGYLPARGESVAWSESATAPFVNGVLGARTNREGATALASALTGITPCYGMHQTAERRGTAVFRVTAALAGLDGFHLLGAVVARRCADRIPVLVGLPSSIAQDDLYGFCAAFATYSSLSMFHMVGVTPEAPTLRAALGGGADAGRPRGRIETTQDPQRIQADTMDIGDRDLEAQRKAIDGLGGLPADVAVVGCPHVSLAQLREIALLMHGRAVSRDKTFFVHTNVVVRAEAARLGLLEKLVQAGVKVTCDTCVYTSLDTLSRHSRLLTNSSKMAFLMSSRGLSTALASTADCVRAMT</sequence>
<dbReference type="Pfam" id="PF04412">
    <property type="entry name" value="AcnX"/>
    <property type="match status" value="1"/>
</dbReference>
<dbReference type="GO" id="GO:0016829">
    <property type="term" value="F:lyase activity"/>
    <property type="evidence" value="ECO:0007669"/>
    <property type="project" value="UniProtKB-KW"/>
</dbReference>
<evidence type="ECO:0000256" key="2">
    <source>
        <dbReference type="ARBA" id="ARBA00023239"/>
    </source>
</evidence>
<dbReference type="PANTHER" id="PTHR36577:SF3">
    <property type="entry name" value="DUF521 DOMAIN PROTEIN (AFU_ORTHOLOGUE AFUA_6G00490)"/>
    <property type="match status" value="1"/>
</dbReference>
<keyword evidence="1" id="KW-0408">Iron</keyword>
<evidence type="ECO:0000313" key="4">
    <source>
        <dbReference type="EMBL" id="OWT58322.1"/>
    </source>
</evidence>
<evidence type="ECO:0000313" key="5">
    <source>
        <dbReference type="Proteomes" id="UP000214603"/>
    </source>
</evidence>
<dbReference type="RefSeq" id="WP_088604233.1">
    <property type="nucleotide sequence ID" value="NZ_NJIH01000008.1"/>
</dbReference>
<feature type="domain" description="Phosphomevalonate dehydratase large subunit-like" evidence="3">
    <location>
        <begin position="1"/>
        <end position="414"/>
    </location>
</feature>
<reference evidence="5" key="1">
    <citation type="submission" date="2017-06" db="EMBL/GenBank/DDBJ databases">
        <title>Herbaspirillum phytohormonus sp. nov., isolated from the root nodule of Robinia pseudoacacia in lead-zinc mine.</title>
        <authorList>
            <person name="Fan M."/>
            <person name="Lin Y."/>
        </authorList>
    </citation>
    <scope>NUCLEOTIDE SEQUENCE [LARGE SCALE GENOMIC DNA]</scope>
    <source>
        <strain evidence="5">SC-089</strain>
    </source>
</reference>
<comment type="caution">
    <text evidence="4">The sequence shown here is derived from an EMBL/GenBank/DDBJ whole genome shotgun (WGS) entry which is preliminary data.</text>
</comment>
<protein>
    <recommendedName>
        <fullName evidence="3">Phosphomevalonate dehydratase large subunit-like domain-containing protein</fullName>
    </recommendedName>
</protein>
<dbReference type="EMBL" id="NJIH01000008">
    <property type="protein sequence ID" value="OWT58322.1"/>
    <property type="molecule type" value="Genomic_DNA"/>
</dbReference>
<gene>
    <name evidence="4" type="ORF">CEY11_15165</name>
</gene>
<dbReference type="OrthoDB" id="1550274at2"/>
<accession>A0A225MC80</accession>
<dbReference type="InterPro" id="IPR007506">
    <property type="entry name" value="PMDh-L-like_dom"/>
</dbReference>
<keyword evidence="5" id="KW-1185">Reference proteome</keyword>
<evidence type="ECO:0000259" key="3">
    <source>
        <dbReference type="Pfam" id="PF04412"/>
    </source>
</evidence>
<organism evidence="4 5">
    <name type="scientific">Candidimonas nitroreducens</name>
    <dbReference type="NCBI Taxonomy" id="683354"/>
    <lineage>
        <taxon>Bacteria</taxon>
        <taxon>Pseudomonadati</taxon>
        <taxon>Pseudomonadota</taxon>
        <taxon>Betaproteobacteria</taxon>
        <taxon>Burkholderiales</taxon>
        <taxon>Alcaligenaceae</taxon>
        <taxon>Candidimonas</taxon>
    </lineage>
</organism>
<evidence type="ECO:0000256" key="1">
    <source>
        <dbReference type="ARBA" id="ARBA00023004"/>
    </source>
</evidence>
<dbReference type="Proteomes" id="UP000214603">
    <property type="component" value="Unassembled WGS sequence"/>
</dbReference>
<name>A0A225MC80_9BURK</name>
<proteinExistence type="predicted"/>
<dbReference type="AlphaFoldDB" id="A0A225MC80"/>
<dbReference type="PANTHER" id="PTHR36577">
    <property type="entry name" value="DUF521 DOMAIN PROTEIN (AFU_ORTHOLOGUE AFUA_6G00490)"/>
    <property type="match status" value="1"/>
</dbReference>